<comment type="caution">
    <text evidence="1">The sequence shown here is derived from an EMBL/GenBank/DDBJ whole genome shotgun (WGS) entry which is preliminary data.</text>
</comment>
<proteinExistence type="predicted"/>
<dbReference type="EMBL" id="CM045771">
    <property type="protein sequence ID" value="KAI7988808.1"/>
    <property type="molecule type" value="Genomic_DNA"/>
</dbReference>
<protein>
    <submittedName>
        <fullName evidence="1">Uncharacterized protein</fullName>
    </submittedName>
</protein>
<reference evidence="1 2" key="1">
    <citation type="journal article" date="2022" name="Plant J.">
        <title>Chromosome-level genome of Camellia lanceoleosa provides a valuable resource for understanding genome evolution and self-incompatibility.</title>
        <authorList>
            <person name="Gong W."/>
            <person name="Xiao S."/>
            <person name="Wang L."/>
            <person name="Liao Z."/>
            <person name="Chang Y."/>
            <person name="Mo W."/>
            <person name="Hu G."/>
            <person name="Li W."/>
            <person name="Zhao G."/>
            <person name="Zhu H."/>
            <person name="Hu X."/>
            <person name="Ji K."/>
            <person name="Xiang X."/>
            <person name="Song Q."/>
            <person name="Yuan D."/>
            <person name="Jin S."/>
            <person name="Zhang L."/>
        </authorList>
    </citation>
    <scope>NUCLEOTIDE SEQUENCE [LARGE SCALE GENOMIC DNA]</scope>
    <source>
        <strain evidence="1">SQ_2022a</strain>
    </source>
</reference>
<keyword evidence="2" id="KW-1185">Reference proteome</keyword>
<evidence type="ECO:0000313" key="1">
    <source>
        <dbReference type="EMBL" id="KAI7988808.1"/>
    </source>
</evidence>
<name>A0ACC0FKM5_9ERIC</name>
<organism evidence="1 2">
    <name type="scientific">Camellia lanceoleosa</name>
    <dbReference type="NCBI Taxonomy" id="1840588"/>
    <lineage>
        <taxon>Eukaryota</taxon>
        <taxon>Viridiplantae</taxon>
        <taxon>Streptophyta</taxon>
        <taxon>Embryophyta</taxon>
        <taxon>Tracheophyta</taxon>
        <taxon>Spermatophyta</taxon>
        <taxon>Magnoliopsida</taxon>
        <taxon>eudicotyledons</taxon>
        <taxon>Gunneridae</taxon>
        <taxon>Pentapetalae</taxon>
        <taxon>asterids</taxon>
        <taxon>Ericales</taxon>
        <taxon>Theaceae</taxon>
        <taxon>Camellia</taxon>
    </lineage>
</organism>
<evidence type="ECO:0000313" key="2">
    <source>
        <dbReference type="Proteomes" id="UP001060215"/>
    </source>
</evidence>
<dbReference type="Proteomes" id="UP001060215">
    <property type="component" value="Chromosome 14"/>
</dbReference>
<accession>A0ACC0FKM5</accession>
<gene>
    <name evidence="1" type="ORF">LOK49_LG13G00131</name>
</gene>
<sequence length="84" mass="9834">MRPSPGGYNTVATCAQDMDPPGRWYQLCLWSLDQSDLLANGCTTYDLMQNLIMNMNMNMSMYLNLFLIWNLKMHKTLFLIRLCF</sequence>